<organism evidence="1">
    <name type="scientific">bioreactor metagenome</name>
    <dbReference type="NCBI Taxonomy" id="1076179"/>
    <lineage>
        <taxon>unclassified sequences</taxon>
        <taxon>metagenomes</taxon>
        <taxon>ecological metagenomes</taxon>
    </lineage>
</organism>
<comment type="caution">
    <text evidence="1">The sequence shown here is derived from an EMBL/GenBank/DDBJ whole genome shotgun (WGS) entry which is preliminary data.</text>
</comment>
<evidence type="ECO:0000313" key="1">
    <source>
        <dbReference type="EMBL" id="MPM98979.1"/>
    </source>
</evidence>
<sequence>MQRADIGRNRHLVIVEDHDQRHIRTARIVQPFKRHSSRQRTVANQRDGDAVLTAELLCTCQTKRRGNCRRRMPGIEMIVNAFFPFGEAGKAVFLPECAKRLPAPGDDLMRIGLMPDIEYNLVRGAVKRAMHGDCHLDNAEAGGKMPAATRDVFNHILAHLRRENGQFA</sequence>
<dbReference type="EMBL" id="VSSQ01045100">
    <property type="protein sequence ID" value="MPM98979.1"/>
    <property type="molecule type" value="Genomic_DNA"/>
</dbReference>
<gene>
    <name evidence="1" type="ORF">SDC9_146169</name>
</gene>
<accession>A0A645ECC5</accession>
<protein>
    <submittedName>
        <fullName evidence="1">Uncharacterized protein</fullName>
    </submittedName>
</protein>
<proteinExistence type="predicted"/>
<name>A0A645ECC5_9ZZZZ</name>
<reference evidence="1" key="1">
    <citation type="submission" date="2019-08" db="EMBL/GenBank/DDBJ databases">
        <authorList>
            <person name="Kucharzyk K."/>
            <person name="Murdoch R.W."/>
            <person name="Higgins S."/>
            <person name="Loffler F."/>
        </authorList>
    </citation>
    <scope>NUCLEOTIDE SEQUENCE</scope>
</reference>
<dbReference type="AlphaFoldDB" id="A0A645ECC5"/>